<sequence>MARLTAGAKRENSTPSHWLRLACPLPRAEAKWQRDPPKGDTSQPSLGPNKLDFEEPRRRKLRQPDASAAFARSSECGISKRALITFASHIYVRLIAQFLRWMSQSLMGPSRLQMHPSLAPLLTYTDRRVPSSVLYSPPDLRDKKATSGSVWSR</sequence>
<proteinExistence type="predicted"/>
<organism evidence="2 3">
    <name type="scientific">Akanthomyces muscarius</name>
    <name type="common">Entomopathogenic fungus</name>
    <name type="synonym">Lecanicillium muscarium</name>
    <dbReference type="NCBI Taxonomy" id="2231603"/>
    <lineage>
        <taxon>Eukaryota</taxon>
        <taxon>Fungi</taxon>
        <taxon>Dikarya</taxon>
        <taxon>Ascomycota</taxon>
        <taxon>Pezizomycotina</taxon>
        <taxon>Sordariomycetes</taxon>
        <taxon>Hypocreomycetidae</taxon>
        <taxon>Hypocreales</taxon>
        <taxon>Cordycipitaceae</taxon>
        <taxon>Akanthomyces</taxon>
    </lineage>
</organism>
<dbReference type="RefSeq" id="XP_056056040.1">
    <property type="nucleotide sequence ID" value="XM_056199167.1"/>
</dbReference>
<dbReference type="Proteomes" id="UP001144673">
    <property type="component" value="Chromosome 6"/>
</dbReference>
<comment type="caution">
    <text evidence="2">The sequence shown here is derived from an EMBL/GenBank/DDBJ whole genome shotgun (WGS) entry which is preliminary data.</text>
</comment>
<dbReference type="AlphaFoldDB" id="A0A9W8UPG7"/>
<evidence type="ECO:0000256" key="1">
    <source>
        <dbReference type="SAM" id="MobiDB-lite"/>
    </source>
</evidence>
<reference evidence="2" key="1">
    <citation type="journal article" date="2023" name="Access Microbiol">
        <title>De-novo genome assembly for Akanthomyces muscarius, a biocontrol agent of insect agricultural pests.</title>
        <authorList>
            <person name="Erdos Z."/>
            <person name="Studholme D.J."/>
            <person name="Raymond B."/>
            <person name="Sharma M."/>
        </authorList>
    </citation>
    <scope>NUCLEOTIDE SEQUENCE</scope>
    <source>
        <strain evidence="2">Ve6</strain>
    </source>
</reference>
<protein>
    <submittedName>
        <fullName evidence="2">Uncharacterized protein</fullName>
    </submittedName>
</protein>
<feature type="region of interest" description="Disordered" evidence="1">
    <location>
        <begin position="133"/>
        <end position="153"/>
    </location>
</feature>
<feature type="region of interest" description="Disordered" evidence="1">
    <location>
        <begin position="29"/>
        <end position="66"/>
    </location>
</feature>
<gene>
    <name evidence="2" type="ORF">LMH87_001139</name>
</gene>
<feature type="compositionally biased region" description="Basic and acidic residues" evidence="1">
    <location>
        <begin position="29"/>
        <end position="38"/>
    </location>
</feature>
<accession>A0A9W8UPG7</accession>
<dbReference type="GeneID" id="80888298"/>
<evidence type="ECO:0000313" key="3">
    <source>
        <dbReference type="Proteomes" id="UP001144673"/>
    </source>
</evidence>
<name>A0A9W8UPG7_AKAMU</name>
<dbReference type="KEGG" id="amus:LMH87_001139"/>
<evidence type="ECO:0000313" key="2">
    <source>
        <dbReference type="EMBL" id="KAJ4155916.1"/>
    </source>
</evidence>
<keyword evidence="3" id="KW-1185">Reference proteome</keyword>
<dbReference type="EMBL" id="JAJHUN010000007">
    <property type="protein sequence ID" value="KAJ4155916.1"/>
    <property type="molecule type" value="Genomic_DNA"/>
</dbReference>